<dbReference type="InterPro" id="IPR018062">
    <property type="entry name" value="HTH_AraC-typ_CS"/>
</dbReference>
<dbReference type="PROSITE" id="PS00041">
    <property type="entry name" value="HTH_ARAC_FAMILY_1"/>
    <property type="match status" value="1"/>
</dbReference>
<dbReference type="InterPro" id="IPR035965">
    <property type="entry name" value="PAS-like_dom_sf"/>
</dbReference>
<keyword evidence="2 5" id="KW-0238">DNA-binding</keyword>
<accession>A0A1T4YGW5</accession>
<gene>
    <name evidence="5" type="ORF">SAMN02745166_03289</name>
</gene>
<proteinExistence type="predicted"/>
<dbReference type="RefSeq" id="WP_217699004.1">
    <property type="nucleotide sequence ID" value="NZ_FUYE01000011.1"/>
</dbReference>
<feature type="domain" description="HTH araC/xylS-type" evidence="4">
    <location>
        <begin position="145"/>
        <end position="243"/>
    </location>
</feature>
<dbReference type="Gene3D" id="3.30.450.20">
    <property type="entry name" value="PAS domain"/>
    <property type="match status" value="1"/>
</dbReference>
<dbReference type="InterPro" id="IPR013656">
    <property type="entry name" value="PAS_4"/>
</dbReference>
<evidence type="ECO:0000313" key="6">
    <source>
        <dbReference type="Proteomes" id="UP000190774"/>
    </source>
</evidence>
<dbReference type="SUPFAM" id="SSF46689">
    <property type="entry name" value="Homeodomain-like"/>
    <property type="match status" value="2"/>
</dbReference>
<organism evidence="5 6">
    <name type="scientific">Prosthecobacter debontii</name>
    <dbReference type="NCBI Taxonomy" id="48467"/>
    <lineage>
        <taxon>Bacteria</taxon>
        <taxon>Pseudomonadati</taxon>
        <taxon>Verrucomicrobiota</taxon>
        <taxon>Verrucomicrobiia</taxon>
        <taxon>Verrucomicrobiales</taxon>
        <taxon>Verrucomicrobiaceae</taxon>
        <taxon>Prosthecobacter</taxon>
    </lineage>
</organism>
<sequence length="247" mass="28013">MSRLRLQTEFFAQMQDPQAMRRMFDHLPGVFFFVKDAEGRMITANAAKLERLGLKQESDFVGKTDADFFPPDVALAFRRDDEEIIRTGRAVINRLEPWLDEQRELAWFMTTKLPITGPRGKIIGIMGMSRRCDEQENPHAAPEASAVVAFIRANLHQSLTAADLAAAVNLSERQLHRKLRDSLGATPHELMVRIRIQAAAEALTRTSVPISNIALDHGFCDQSAFTQQFRKRTGMTPRQFRQRHGIA</sequence>
<dbReference type="InterPro" id="IPR050204">
    <property type="entry name" value="AraC_XylS_family_regulators"/>
</dbReference>
<name>A0A1T4YGW5_9BACT</name>
<dbReference type="Pfam" id="PF12833">
    <property type="entry name" value="HTH_18"/>
    <property type="match status" value="1"/>
</dbReference>
<dbReference type="PANTHER" id="PTHR46796">
    <property type="entry name" value="HTH-TYPE TRANSCRIPTIONAL ACTIVATOR RHAS-RELATED"/>
    <property type="match status" value="1"/>
</dbReference>
<dbReference type="InterPro" id="IPR009057">
    <property type="entry name" value="Homeodomain-like_sf"/>
</dbReference>
<dbReference type="SUPFAM" id="SSF55785">
    <property type="entry name" value="PYP-like sensor domain (PAS domain)"/>
    <property type="match status" value="1"/>
</dbReference>
<dbReference type="STRING" id="48467.SAMN02745166_03289"/>
<keyword evidence="1" id="KW-0805">Transcription regulation</keyword>
<dbReference type="GO" id="GO:0003700">
    <property type="term" value="F:DNA-binding transcription factor activity"/>
    <property type="evidence" value="ECO:0007669"/>
    <property type="project" value="InterPro"/>
</dbReference>
<dbReference type="CDD" id="cd00130">
    <property type="entry name" value="PAS"/>
    <property type="match status" value="1"/>
</dbReference>
<evidence type="ECO:0000256" key="2">
    <source>
        <dbReference type="ARBA" id="ARBA00023125"/>
    </source>
</evidence>
<dbReference type="Gene3D" id="1.10.10.60">
    <property type="entry name" value="Homeodomain-like"/>
    <property type="match status" value="1"/>
</dbReference>
<evidence type="ECO:0000313" key="5">
    <source>
        <dbReference type="EMBL" id="SKB01026.1"/>
    </source>
</evidence>
<dbReference type="AlphaFoldDB" id="A0A1T4YGW5"/>
<evidence type="ECO:0000256" key="1">
    <source>
        <dbReference type="ARBA" id="ARBA00023015"/>
    </source>
</evidence>
<evidence type="ECO:0000259" key="4">
    <source>
        <dbReference type="PROSITE" id="PS01124"/>
    </source>
</evidence>
<dbReference type="SMART" id="SM00342">
    <property type="entry name" value="HTH_ARAC"/>
    <property type="match status" value="1"/>
</dbReference>
<dbReference type="InterPro" id="IPR018060">
    <property type="entry name" value="HTH_AraC"/>
</dbReference>
<dbReference type="Proteomes" id="UP000190774">
    <property type="component" value="Unassembled WGS sequence"/>
</dbReference>
<dbReference type="SMART" id="SM00091">
    <property type="entry name" value="PAS"/>
    <property type="match status" value="1"/>
</dbReference>
<dbReference type="PRINTS" id="PR00032">
    <property type="entry name" value="HTHARAC"/>
</dbReference>
<dbReference type="InterPro" id="IPR000014">
    <property type="entry name" value="PAS"/>
</dbReference>
<evidence type="ECO:0000256" key="3">
    <source>
        <dbReference type="ARBA" id="ARBA00023163"/>
    </source>
</evidence>
<reference evidence="6" key="1">
    <citation type="submission" date="2017-02" db="EMBL/GenBank/DDBJ databases">
        <authorList>
            <person name="Varghese N."/>
            <person name="Submissions S."/>
        </authorList>
    </citation>
    <scope>NUCLEOTIDE SEQUENCE [LARGE SCALE GENOMIC DNA]</scope>
    <source>
        <strain evidence="6">ATCC 700200</strain>
    </source>
</reference>
<dbReference type="EMBL" id="FUYE01000011">
    <property type="protein sequence ID" value="SKB01026.1"/>
    <property type="molecule type" value="Genomic_DNA"/>
</dbReference>
<keyword evidence="3" id="KW-0804">Transcription</keyword>
<dbReference type="InterPro" id="IPR020449">
    <property type="entry name" value="Tscrpt_reg_AraC-type_HTH"/>
</dbReference>
<keyword evidence="6" id="KW-1185">Reference proteome</keyword>
<dbReference type="GO" id="GO:0043565">
    <property type="term" value="F:sequence-specific DNA binding"/>
    <property type="evidence" value="ECO:0007669"/>
    <property type="project" value="InterPro"/>
</dbReference>
<dbReference type="Pfam" id="PF08448">
    <property type="entry name" value="PAS_4"/>
    <property type="match status" value="1"/>
</dbReference>
<dbReference type="PROSITE" id="PS01124">
    <property type="entry name" value="HTH_ARAC_FAMILY_2"/>
    <property type="match status" value="1"/>
</dbReference>
<dbReference type="PANTHER" id="PTHR46796:SF13">
    <property type="entry name" value="HTH-TYPE TRANSCRIPTIONAL ACTIVATOR RHAS"/>
    <property type="match status" value="1"/>
</dbReference>
<protein>
    <submittedName>
        <fullName evidence="5">AraC-type DNA-binding protein</fullName>
    </submittedName>
</protein>